<reference evidence="5" key="1">
    <citation type="submission" date="2017-02" db="EMBL/GenBank/DDBJ databases">
        <title>Tessaracoccus aquaemaris sp. nov., isolated from the intestine of a Korean rockfish, Sebastes schlegelii, in a marine aquaculture pond.</title>
        <authorList>
            <person name="Tak E.J."/>
            <person name="Bae J.-W."/>
        </authorList>
    </citation>
    <scope>NUCLEOTIDE SEQUENCE [LARGE SCALE GENOMIC DNA]</scope>
    <source>
        <strain evidence="5">NSG39</strain>
    </source>
</reference>
<dbReference type="Proteomes" id="UP000188145">
    <property type="component" value="Chromosome"/>
</dbReference>
<dbReference type="AlphaFoldDB" id="A0A1Q2CN57"/>
<sequence>MGTLAVAVAALLFVVGAGSVASSQGGSAAEGTKAPVVASRTADPVRKASESAKLKKAKAEASAAAEAKAKADAEAKAKASAEASAKAEAEAIAGSSDLSVGSEA</sequence>
<name>A0A1Q2CN57_9ACTN</name>
<feature type="compositionally biased region" description="Basic and acidic residues" evidence="2">
    <location>
        <begin position="43"/>
        <end position="53"/>
    </location>
</feature>
<keyword evidence="1" id="KW-0175">Coiled coil</keyword>
<evidence type="ECO:0000313" key="4">
    <source>
        <dbReference type="EMBL" id="AQP47490.1"/>
    </source>
</evidence>
<feature type="coiled-coil region" evidence="1">
    <location>
        <begin position="54"/>
        <end position="90"/>
    </location>
</feature>
<gene>
    <name evidence="4" type="ORF">BW730_08280</name>
</gene>
<evidence type="ECO:0000256" key="1">
    <source>
        <dbReference type="SAM" id="Coils"/>
    </source>
</evidence>
<keyword evidence="3" id="KW-0732">Signal</keyword>
<proteinExistence type="predicted"/>
<evidence type="ECO:0000313" key="5">
    <source>
        <dbReference type="Proteomes" id="UP000188145"/>
    </source>
</evidence>
<feature type="chain" id="PRO_5039629337" evidence="3">
    <location>
        <begin position="22"/>
        <end position="104"/>
    </location>
</feature>
<dbReference type="KEGG" id="tes:BW730_08280"/>
<accession>A0A1Q2CN57</accession>
<dbReference type="RefSeq" id="WP_077685820.1">
    <property type="nucleotide sequence ID" value="NZ_CP019606.1"/>
</dbReference>
<evidence type="ECO:0000256" key="3">
    <source>
        <dbReference type="SAM" id="SignalP"/>
    </source>
</evidence>
<keyword evidence="5" id="KW-1185">Reference proteome</keyword>
<organism evidence="4 5">
    <name type="scientific">Tessaracoccus aquimaris</name>
    <dbReference type="NCBI Taxonomy" id="1332264"/>
    <lineage>
        <taxon>Bacteria</taxon>
        <taxon>Bacillati</taxon>
        <taxon>Actinomycetota</taxon>
        <taxon>Actinomycetes</taxon>
        <taxon>Propionibacteriales</taxon>
        <taxon>Propionibacteriaceae</taxon>
        <taxon>Tessaracoccus</taxon>
    </lineage>
</organism>
<protein>
    <submittedName>
        <fullName evidence="4">Uncharacterized protein</fullName>
    </submittedName>
</protein>
<evidence type="ECO:0000256" key="2">
    <source>
        <dbReference type="SAM" id="MobiDB-lite"/>
    </source>
</evidence>
<feature type="compositionally biased region" description="Low complexity" evidence="2">
    <location>
        <begin position="20"/>
        <end position="29"/>
    </location>
</feature>
<feature type="signal peptide" evidence="3">
    <location>
        <begin position="1"/>
        <end position="21"/>
    </location>
</feature>
<feature type="region of interest" description="Disordered" evidence="2">
    <location>
        <begin position="20"/>
        <end position="53"/>
    </location>
</feature>
<dbReference type="EMBL" id="CP019606">
    <property type="protein sequence ID" value="AQP47490.1"/>
    <property type="molecule type" value="Genomic_DNA"/>
</dbReference>